<evidence type="ECO:0000256" key="1">
    <source>
        <dbReference type="ARBA" id="ARBA00000086"/>
    </source>
</evidence>
<protein>
    <recommendedName>
        <fullName evidence="10">DNA-3-methyladenine glycosylase</fullName>
        <ecNumber evidence="4">3.2.2.21</ecNumber>
    </recommendedName>
    <alternativeName>
        <fullName evidence="11">3-alkyladenine DNA glycosylase</fullName>
    </alternativeName>
    <alternativeName>
        <fullName evidence="8">3-methyladenine DNA glycosidase</fullName>
    </alternativeName>
    <alternativeName>
        <fullName evidence="13">ADPG</fullName>
    </alternativeName>
    <alternativeName>
        <fullName evidence="12">N-methylpurine-DNA glycosylase</fullName>
    </alternativeName>
</protein>
<evidence type="ECO:0000256" key="8">
    <source>
        <dbReference type="ARBA" id="ARBA00033426"/>
    </source>
</evidence>
<dbReference type="EMBL" id="BLKM01002924">
    <property type="protein sequence ID" value="GFG40971.1"/>
    <property type="molecule type" value="Genomic_DNA"/>
</dbReference>
<name>A0A6L2Q7T7_COPFO</name>
<dbReference type="PANTHER" id="PTHR10429">
    <property type="entry name" value="DNA-3-METHYLADENINE GLYCOSYLASE"/>
    <property type="match status" value="1"/>
</dbReference>
<proteinExistence type="inferred from homology"/>
<evidence type="ECO:0000256" key="7">
    <source>
        <dbReference type="ARBA" id="ARBA00023204"/>
    </source>
</evidence>
<evidence type="ECO:0000313" key="15">
    <source>
        <dbReference type="EMBL" id="GFG40971.1"/>
    </source>
</evidence>
<evidence type="ECO:0000256" key="6">
    <source>
        <dbReference type="ARBA" id="ARBA00022801"/>
    </source>
</evidence>
<dbReference type="InParanoid" id="A0A6L2Q7T7"/>
<gene>
    <name evidence="15" type="ORF">Cfor_02949</name>
</gene>
<sequence>MRKSSTKMQMAVTSDYFLNTASVCGSASVTRGSLHTSENLTGSDKQNEAHKKSVQKRLKLSNTLNADKVLHSSCNGSRTPTYGLNRLKDSFFDVPCEDLAKRLLGKILVRRINDGTVLKGRVVETECYPGGEDKASHSYNGRITERSKPMYMKPGTTYVYITYGMYHCFNISSQGAGAAVLLRALEPLEGLEFMQLERQKRRKTTSAAATKRKELQVHDLCSGPAKLCMSFSITKSSCNERDLAVWDGMWIEEDDSKEEALHIVTSHRIGIDSVGTEWALKPFRFYLLGNSSVSRRDKNRENQFQEMIRGFP</sequence>
<dbReference type="SUPFAM" id="SSF50486">
    <property type="entry name" value="FMT C-terminal domain-like"/>
    <property type="match status" value="1"/>
</dbReference>
<organism evidence="15 16">
    <name type="scientific">Coptotermes formosanus</name>
    <name type="common">Formosan subterranean termite</name>
    <dbReference type="NCBI Taxonomy" id="36987"/>
    <lineage>
        <taxon>Eukaryota</taxon>
        <taxon>Metazoa</taxon>
        <taxon>Ecdysozoa</taxon>
        <taxon>Arthropoda</taxon>
        <taxon>Hexapoda</taxon>
        <taxon>Insecta</taxon>
        <taxon>Pterygota</taxon>
        <taxon>Neoptera</taxon>
        <taxon>Polyneoptera</taxon>
        <taxon>Dictyoptera</taxon>
        <taxon>Blattodea</taxon>
        <taxon>Blattoidea</taxon>
        <taxon>Termitoidae</taxon>
        <taxon>Rhinotermitidae</taxon>
        <taxon>Coptotermes</taxon>
    </lineage>
</organism>
<dbReference type="InterPro" id="IPR011034">
    <property type="entry name" value="Formyl_transferase-like_C_sf"/>
</dbReference>
<dbReference type="FunFam" id="3.10.300.10:FF:000001">
    <property type="entry name" value="Putative 3-methyladenine DNA glycosylase"/>
    <property type="match status" value="1"/>
</dbReference>
<accession>A0A6L2Q7T7</accession>
<evidence type="ECO:0000256" key="14">
    <source>
        <dbReference type="SAM" id="MobiDB-lite"/>
    </source>
</evidence>
<evidence type="ECO:0000256" key="5">
    <source>
        <dbReference type="ARBA" id="ARBA00022763"/>
    </source>
</evidence>
<comment type="catalytic activity">
    <reaction evidence="1">
        <text>Hydrolysis of alkylated DNA, releasing 3-methyladenine, 3-methylguanine, 7-methylguanine and 7-methyladenine.</text>
        <dbReference type="EC" id="3.2.2.21"/>
    </reaction>
</comment>
<keyword evidence="7" id="KW-0234">DNA repair</keyword>
<comment type="subunit">
    <text evidence="9">Binds MBD1. Binds SSBP1.</text>
</comment>
<keyword evidence="16" id="KW-1185">Reference proteome</keyword>
<comment type="similarity">
    <text evidence="3">Belongs to the DNA glycosylase MPG family.</text>
</comment>
<dbReference type="CDD" id="cd00540">
    <property type="entry name" value="AAG"/>
    <property type="match status" value="1"/>
</dbReference>
<dbReference type="NCBIfam" id="TIGR00567">
    <property type="entry name" value="3mg"/>
    <property type="match status" value="1"/>
</dbReference>
<keyword evidence="5" id="KW-0227">DNA damage</keyword>
<keyword evidence="6" id="KW-0378">Hydrolase</keyword>
<dbReference type="HAMAP" id="MF_00527">
    <property type="entry name" value="3MGH"/>
    <property type="match status" value="1"/>
</dbReference>
<evidence type="ECO:0000256" key="12">
    <source>
        <dbReference type="ARBA" id="ARBA00078171"/>
    </source>
</evidence>
<dbReference type="PANTHER" id="PTHR10429:SF0">
    <property type="entry name" value="DNA-3-METHYLADENINE GLYCOSYLASE"/>
    <property type="match status" value="1"/>
</dbReference>
<dbReference type="EC" id="3.2.2.21" evidence="4"/>
<reference evidence="16" key="1">
    <citation type="submission" date="2020-01" db="EMBL/GenBank/DDBJ databases">
        <title>Draft genome sequence of the Termite Coptotermes fromosanus.</title>
        <authorList>
            <person name="Itakura S."/>
            <person name="Yosikawa Y."/>
            <person name="Umezawa K."/>
        </authorList>
    </citation>
    <scope>NUCLEOTIDE SEQUENCE [LARGE SCALE GENOMIC DNA]</scope>
</reference>
<evidence type="ECO:0000256" key="10">
    <source>
        <dbReference type="ARBA" id="ARBA00068926"/>
    </source>
</evidence>
<feature type="compositionally biased region" description="Polar residues" evidence="14">
    <location>
        <begin position="33"/>
        <end position="44"/>
    </location>
</feature>
<comment type="function">
    <text evidence="2">Hydrolysis of the deoxyribose N-glycosidic bond to excise 3-methyladenine, and 7-methylguanine from the damaged DNA polymer formed by alkylation lesions.</text>
</comment>
<dbReference type="InterPro" id="IPR036995">
    <property type="entry name" value="MPG_sf"/>
</dbReference>
<evidence type="ECO:0000256" key="9">
    <source>
        <dbReference type="ARBA" id="ARBA00066187"/>
    </source>
</evidence>
<dbReference type="GO" id="GO:0006284">
    <property type="term" value="P:base-excision repair"/>
    <property type="evidence" value="ECO:0007669"/>
    <property type="project" value="InterPro"/>
</dbReference>
<evidence type="ECO:0000256" key="3">
    <source>
        <dbReference type="ARBA" id="ARBA00009232"/>
    </source>
</evidence>
<comment type="caution">
    <text evidence="15">The sequence shown here is derived from an EMBL/GenBank/DDBJ whole genome shotgun (WGS) entry which is preliminary data.</text>
</comment>
<evidence type="ECO:0000256" key="2">
    <source>
        <dbReference type="ARBA" id="ARBA00002421"/>
    </source>
</evidence>
<dbReference type="GO" id="GO:0003905">
    <property type="term" value="F:alkylbase DNA N-glycosylase activity"/>
    <property type="evidence" value="ECO:0007669"/>
    <property type="project" value="UniProtKB-EC"/>
</dbReference>
<dbReference type="GO" id="GO:0003677">
    <property type="term" value="F:DNA binding"/>
    <property type="evidence" value="ECO:0007669"/>
    <property type="project" value="InterPro"/>
</dbReference>
<dbReference type="Proteomes" id="UP000502823">
    <property type="component" value="Unassembled WGS sequence"/>
</dbReference>
<evidence type="ECO:0000256" key="11">
    <source>
        <dbReference type="ARBA" id="ARBA00076879"/>
    </source>
</evidence>
<dbReference type="OrthoDB" id="6353017at2759"/>
<dbReference type="Gene3D" id="3.10.300.10">
    <property type="entry name" value="Methylpurine-DNA glycosylase (MPG)"/>
    <property type="match status" value="1"/>
</dbReference>
<evidence type="ECO:0000256" key="13">
    <source>
        <dbReference type="ARBA" id="ARBA00082988"/>
    </source>
</evidence>
<evidence type="ECO:0000313" key="16">
    <source>
        <dbReference type="Proteomes" id="UP000502823"/>
    </source>
</evidence>
<evidence type="ECO:0000256" key="4">
    <source>
        <dbReference type="ARBA" id="ARBA00012000"/>
    </source>
</evidence>
<dbReference type="AlphaFoldDB" id="A0A6L2Q7T7"/>
<dbReference type="Pfam" id="PF02245">
    <property type="entry name" value="Pur_DNA_glyco"/>
    <property type="match status" value="1"/>
</dbReference>
<dbReference type="InterPro" id="IPR003180">
    <property type="entry name" value="MPG"/>
</dbReference>
<feature type="region of interest" description="Disordered" evidence="14">
    <location>
        <begin position="33"/>
        <end position="55"/>
    </location>
</feature>